<dbReference type="AlphaFoldDB" id="Q5WMX6"/>
<protein>
    <recommendedName>
        <fullName evidence="4">Secreted protein</fullName>
    </recommendedName>
</protein>
<proteinExistence type="predicted"/>
<organism evidence="2 3">
    <name type="scientific">Oryza sativa subsp. japonica</name>
    <name type="common">Rice</name>
    <dbReference type="NCBI Taxonomy" id="39947"/>
    <lineage>
        <taxon>Eukaryota</taxon>
        <taxon>Viridiplantae</taxon>
        <taxon>Streptophyta</taxon>
        <taxon>Embryophyta</taxon>
        <taxon>Tracheophyta</taxon>
        <taxon>Spermatophyta</taxon>
        <taxon>Magnoliopsida</taxon>
        <taxon>Liliopsida</taxon>
        <taxon>Poales</taxon>
        <taxon>Poaceae</taxon>
        <taxon>BOP clade</taxon>
        <taxon>Oryzoideae</taxon>
        <taxon>Oryzeae</taxon>
        <taxon>Oryzinae</taxon>
        <taxon>Oryza</taxon>
        <taxon>Oryza sativa</taxon>
    </lineage>
</organism>
<evidence type="ECO:0000313" key="3">
    <source>
        <dbReference type="Proteomes" id="UP000000763"/>
    </source>
</evidence>
<dbReference type="EMBL" id="AC087551">
    <property type="protein sequence ID" value="AAV32225.1"/>
    <property type="molecule type" value="Genomic_DNA"/>
</dbReference>
<dbReference type="Proteomes" id="UP000000763">
    <property type="component" value="Chromosome 5"/>
</dbReference>
<accession>Q5WMX6</accession>
<feature type="chain" id="PRO_5013130603" description="Secreted protein" evidence="1">
    <location>
        <begin position="16"/>
        <end position="111"/>
    </location>
</feature>
<gene>
    <name evidence="2" type="primary">P0431G05.12</name>
</gene>
<evidence type="ECO:0000313" key="2">
    <source>
        <dbReference type="EMBL" id="AAV32225.1"/>
    </source>
</evidence>
<reference evidence="3" key="2">
    <citation type="journal article" date="2008" name="Nucleic Acids Res.">
        <title>The rice annotation project database (RAP-DB): 2008 update.</title>
        <authorList>
            <consortium name="The rice annotation project (RAP)"/>
        </authorList>
    </citation>
    <scope>GENOME REANNOTATION</scope>
    <source>
        <strain evidence="3">cv. Nipponbare</strain>
    </source>
</reference>
<feature type="signal peptide" evidence="1">
    <location>
        <begin position="1"/>
        <end position="15"/>
    </location>
</feature>
<evidence type="ECO:0000256" key="1">
    <source>
        <dbReference type="SAM" id="SignalP"/>
    </source>
</evidence>
<reference evidence="3" key="1">
    <citation type="journal article" date="2005" name="Nature">
        <title>The map-based sequence of the rice genome.</title>
        <authorList>
            <consortium name="International rice genome sequencing project (IRGSP)"/>
            <person name="Matsumoto T."/>
            <person name="Wu J."/>
            <person name="Kanamori H."/>
            <person name="Katayose Y."/>
            <person name="Fujisawa M."/>
            <person name="Namiki N."/>
            <person name="Mizuno H."/>
            <person name="Yamamoto K."/>
            <person name="Antonio B.A."/>
            <person name="Baba T."/>
            <person name="Sakata K."/>
            <person name="Nagamura Y."/>
            <person name="Aoki H."/>
            <person name="Arikawa K."/>
            <person name="Arita K."/>
            <person name="Bito T."/>
            <person name="Chiden Y."/>
            <person name="Fujitsuka N."/>
            <person name="Fukunaka R."/>
            <person name="Hamada M."/>
            <person name="Harada C."/>
            <person name="Hayashi A."/>
            <person name="Hijishita S."/>
            <person name="Honda M."/>
            <person name="Hosokawa S."/>
            <person name="Ichikawa Y."/>
            <person name="Idonuma A."/>
            <person name="Iijima M."/>
            <person name="Ikeda M."/>
            <person name="Ikeno M."/>
            <person name="Ito K."/>
            <person name="Ito S."/>
            <person name="Ito T."/>
            <person name="Ito Y."/>
            <person name="Ito Y."/>
            <person name="Iwabuchi A."/>
            <person name="Kamiya K."/>
            <person name="Karasawa W."/>
            <person name="Kurita K."/>
            <person name="Katagiri S."/>
            <person name="Kikuta A."/>
            <person name="Kobayashi H."/>
            <person name="Kobayashi N."/>
            <person name="Machita K."/>
            <person name="Maehara T."/>
            <person name="Masukawa M."/>
            <person name="Mizubayashi T."/>
            <person name="Mukai Y."/>
            <person name="Nagasaki H."/>
            <person name="Nagata Y."/>
            <person name="Naito S."/>
            <person name="Nakashima M."/>
            <person name="Nakama Y."/>
            <person name="Nakamichi Y."/>
            <person name="Nakamura M."/>
            <person name="Meguro A."/>
            <person name="Negishi M."/>
            <person name="Ohta I."/>
            <person name="Ohta T."/>
            <person name="Okamoto M."/>
            <person name="Ono N."/>
            <person name="Saji S."/>
            <person name="Sakaguchi M."/>
            <person name="Sakai K."/>
            <person name="Shibata M."/>
            <person name="Shimokawa T."/>
            <person name="Song J."/>
            <person name="Takazaki Y."/>
            <person name="Terasawa K."/>
            <person name="Tsugane M."/>
            <person name="Tsuji K."/>
            <person name="Ueda S."/>
            <person name="Waki K."/>
            <person name="Yamagata H."/>
            <person name="Yamamoto M."/>
            <person name="Yamamoto S."/>
            <person name="Yamane H."/>
            <person name="Yoshiki S."/>
            <person name="Yoshihara R."/>
            <person name="Yukawa K."/>
            <person name="Zhong H."/>
            <person name="Yano M."/>
            <person name="Yuan Q."/>
            <person name="Ouyang S."/>
            <person name="Liu J."/>
            <person name="Jones K.M."/>
            <person name="Gansberger K."/>
            <person name="Moffat K."/>
            <person name="Hill J."/>
            <person name="Bera J."/>
            <person name="Fadrosh D."/>
            <person name="Jin S."/>
            <person name="Johri S."/>
            <person name="Kim M."/>
            <person name="Overton L."/>
            <person name="Reardon M."/>
            <person name="Tsitrin T."/>
            <person name="Vuong H."/>
            <person name="Weaver B."/>
            <person name="Ciecko A."/>
            <person name="Tallon L."/>
            <person name="Jackson J."/>
            <person name="Pai G."/>
            <person name="Aken S.V."/>
            <person name="Utterback T."/>
            <person name="Reidmuller S."/>
            <person name="Feldblyum T."/>
            <person name="Hsiao J."/>
            <person name="Zismann V."/>
            <person name="Iobst S."/>
            <person name="de Vazeille A.R."/>
            <person name="Buell C.R."/>
            <person name="Ying K."/>
            <person name="Li Y."/>
            <person name="Lu T."/>
            <person name="Huang Y."/>
            <person name="Zhao Q."/>
            <person name="Feng Q."/>
            <person name="Zhang L."/>
            <person name="Zhu J."/>
            <person name="Weng Q."/>
            <person name="Mu J."/>
            <person name="Lu Y."/>
            <person name="Fan D."/>
            <person name="Liu Y."/>
            <person name="Guan J."/>
            <person name="Zhang Y."/>
            <person name="Yu S."/>
            <person name="Liu X."/>
            <person name="Zhang Y."/>
            <person name="Hong G."/>
            <person name="Han B."/>
            <person name="Choisne N."/>
            <person name="Demange N."/>
            <person name="Orjeda G."/>
            <person name="Samain S."/>
            <person name="Cattolico L."/>
            <person name="Pelletier E."/>
            <person name="Couloux A."/>
            <person name="Segurens B."/>
            <person name="Wincker P."/>
            <person name="D'Hont A."/>
            <person name="Scarpelli C."/>
            <person name="Weissenbach J."/>
            <person name="Salanoubat M."/>
            <person name="Quetier F."/>
            <person name="Yu Y."/>
            <person name="Kim H.R."/>
            <person name="Rambo T."/>
            <person name="Currie J."/>
            <person name="Collura K."/>
            <person name="Luo M."/>
            <person name="Yang T."/>
            <person name="Ammiraju J.S.S."/>
            <person name="Engler F."/>
            <person name="Soderlund C."/>
            <person name="Wing R.A."/>
            <person name="Palmer L.E."/>
            <person name="de la Bastide M."/>
            <person name="Spiegel L."/>
            <person name="Nascimento L."/>
            <person name="Zutavern T."/>
            <person name="O'Shaughnessy A."/>
            <person name="Dike S."/>
            <person name="Dedhia N."/>
            <person name="Preston R."/>
            <person name="Balija V."/>
            <person name="McCombie W.R."/>
            <person name="Chow T."/>
            <person name="Chen H."/>
            <person name="Chung M."/>
            <person name="Chen C."/>
            <person name="Shaw J."/>
            <person name="Wu H."/>
            <person name="Hsiao K."/>
            <person name="Chao Y."/>
            <person name="Chu M."/>
            <person name="Cheng C."/>
            <person name="Hour A."/>
            <person name="Lee P."/>
            <person name="Lin S."/>
            <person name="Lin Y."/>
            <person name="Liou J."/>
            <person name="Liu S."/>
            <person name="Hsing Y."/>
            <person name="Raghuvanshi S."/>
            <person name="Mohanty A."/>
            <person name="Bharti A.K."/>
            <person name="Gaur A."/>
            <person name="Gupta V."/>
            <person name="Kumar D."/>
            <person name="Ravi V."/>
            <person name="Vij S."/>
            <person name="Kapur A."/>
            <person name="Khurana P."/>
            <person name="Khurana P."/>
            <person name="Khurana J.P."/>
            <person name="Tyagi A.K."/>
            <person name="Gaikwad K."/>
            <person name="Singh A."/>
            <person name="Dalal V."/>
            <person name="Srivastava S."/>
            <person name="Dixit A."/>
            <person name="Pal A.K."/>
            <person name="Ghazi I.A."/>
            <person name="Yadav M."/>
            <person name="Pandit A."/>
            <person name="Bhargava A."/>
            <person name="Sureshbabu K."/>
            <person name="Batra K."/>
            <person name="Sharma T.R."/>
            <person name="Mohapatra T."/>
            <person name="Singh N.K."/>
            <person name="Messing J."/>
            <person name="Nelson A.B."/>
            <person name="Fuks G."/>
            <person name="Kavchok S."/>
            <person name="Keizer G."/>
            <person name="Linton E."/>
            <person name="Llaca V."/>
            <person name="Song R."/>
            <person name="Tanyolac B."/>
            <person name="Young S."/>
            <person name="Ho-Il K."/>
            <person name="Hahn J.H."/>
            <person name="Sangsakoo G."/>
            <person name="Vanavichit A."/>
            <person name="de Mattos Luiz.A.T."/>
            <person name="Zimmer P.D."/>
            <person name="Malone G."/>
            <person name="Dellagostin O."/>
            <person name="de Oliveira A.C."/>
            <person name="Bevan M."/>
            <person name="Bancroft I."/>
            <person name="Minx P."/>
            <person name="Cordum H."/>
            <person name="Wilson R."/>
            <person name="Cheng Z."/>
            <person name="Jin W."/>
            <person name="Jiang J."/>
            <person name="Leong S.A."/>
            <person name="Iwama H."/>
            <person name="Gojobori T."/>
            <person name="Itoh T."/>
            <person name="Niimura Y."/>
            <person name="Fujii Y."/>
            <person name="Habara T."/>
            <person name="Sakai H."/>
            <person name="Sato Y."/>
            <person name="Wilson G."/>
            <person name="Kumar K."/>
            <person name="McCouch S."/>
            <person name="Juretic N."/>
            <person name="Hoen D."/>
            <person name="Wright S."/>
            <person name="Bruskiewich R."/>
            <person name="Bureau T."/>
            <person name="Miyao A."/>
            <person name="Hirochika H."/>
            <person name="Nishikawa T."/>
            <person name="Kadowaki K."/>
            <person name="Sugiura M."/>
            <person name="Burr B."/>
            <person name="Sasaki T."/>
        </authorList>
    </citation>
    <scope>NUCLEOTIDE SEQUENCE [LARGE SCALE GENOMIC DNA]</scope>
    <source>
        <strain evidence="3">cv. Nipponbare</strain>
    </source>
</reference>
<sequence length="111" mass="11741">MAMWLWGCGVALASARQWRWCEQVASADVVTAATELMDGGTMRRARTKELAVRARATTVMWIQGGIAGATPVGIGVVPSPPFPVIVVRVAWGVGCRGGVPEAMSSSDPMLR</sequence>
<name>Q5WMX6_ORYSJ</name>
<evidence type="ECO:0008006" key="4">
    <source>
        <dbReference type="Google" id="ProtNLM"/>
    </source>
</evidence>
<keyword evidence="1" id="KW-0732">Signal</keyword>